<gene>
    <name evidence="10" type="primary">LOC114800291</name>
</gene>
<dbReference type="SUPFAM" id="SSF158235">
    <property type="entry name" value="SOCS box-like"/>
    <property type="match status" value="1"/>
</dbReference>
<feature type="domain" description="SOCS box" evidence="9">
    <location>
        <begin position="284"/>
        <end position="332"/>
    </location>
</feature>
<dbReference type="InterPro" id="IPR000980">
    <property type="entry name" value="SH2"/>
</dbReference>
<keyword evidence="3" id="KW-0341">Growth regulation</keyword>
<dbReference type="PANTHER" id="PTHR10155:SF9">
    <property type="entry name" value="CYTOKINE-INDUCIBLE SH2-CONTAINING PROTEIN"/>
    <property type="match status" value="1"/>
</dbReference>
<dbReference type="SMART" id="SM00253">
    <property type="entry name" value="SOCS"/>
    <property type="match status" value="1"/>
</dbReference>
<dbReference type="InterPro" id="IPR036860">
    <property type="entry name" value="SH2_dom_sf"/>
</dbReference>
<comment type="pathway">
    <text evidence="1">Protein modification; protein ubiquitination.</text>
</comment>
<dbReference type="GO" id="GO:0005942">
    <property type="term" value="C:phosphatidylinositol 3-kinase complex"/>
    <property type="evidence" value="ECO:0007669"/>
    <property type="project" value="TreeGrafter"/>
</dbReference>
<reference evidence="10 11" key="1">
    <citation type="submission" date="2020-06" db="EMBL/GenBank/DDBJ databases">
        <authorList>
            <consortium name="Wellcome Sanger Institute Data Sharing"/>
        </authorList>
    </citation>
    <scope>NUCLEOTIDE SEQUENCE [LARGE SCALE GENOMIC DNA]</scope>
</reference>
<dbReference type="SUPFAM" id="SSF55550">
    <property type="entry name" value="SH2 domain"/>
    <property type="match status" value="1"/>
</dbReference>
<evidence type="ECO:0000256" key="5">
    <source>
        <dbReference type="ARBA" id="ARBA00022786"/>
    </source>
</evidence>
<dbReference type="InterPro" id="IPR001496">
    <property type="entry name" value="SOCS_box"/>
</dbReference>
<keyword evidence="11" id="KW-1185">Reference proteome</keyword>
<reference evidence="10" key="2">
    <citation type="submission" date="2025-08" db="UniProtKB">
        <authorList>
            <consortium name="Ensembl"/>
        </authorList>
    </citation>
    <scope>IDENTIFICATION</scope>
</reference>
<dbReference type="SMART" id="SM00252">
    <property type="entry name" value="SH2"/>
    <property type="match status" value="1"/>
</dbReference>
<accession>A0AAY4BHA8</accession>
<proteinExistence type="predicted"/>
<evidence type="ECO:0000259" key="8">
    <source>
        <dbReference type="PROSITE" id="PS50001"/>
    </source>
</evidence>
<evidence type="ECO:0000259" key="9">
    <source>
        <dbReference type="PROSITE" id="PS50225"/>
    </source>
</evidence>
<dbReference type="GO" id="GO:0009968">
    <property type="term" value="P:negative regulation of signal transduction"/>
    <property type="evidence" value="ECO:0007669"/>
    <property type="project" value="UniProtKB-KW"/>
</dbReference>
<dbReference type="Ensembl" id="ENSDCDT00010020493.1">
    <property type="protein sequence ID" value="ENSDCDP00010019381.1"/>
    <property type="gene ID" value="ENSDCDG00010008762.1"/>
</dbReference>
<evidence type="ECO:0000256" key="3">
    <source>
        <dbReference type="ARBA" id="ARBA00022604"/>
    </source>
</evidence>
<dbReference type="Gene3D" id="1.10.750.20">
    <property type="entry name" value="SOCS box"/>
    <property type="match status" value="1"/>
</dbReference>
<reference evidence="10" key="3">
    <citation type="submission" date="2025-09" db="UniProtKB">
        <authorList>
            <consortium name="Ensembl"/>
        </authorList>
    </citation>
    <scope>IDENTIFICATION</scope>
</reference>
<organism evidence="10 11">
    <name type="scientific">Denticeps clupeoides</name>
    <name type="common">denticle herring</name>
    <dbReference type="NCBI Taxonomy" id="299321"/>
    <lineage>
        <taxon>Eukaryota</taxon>
        <taxon>Metazoa</taxon>
        <taxon>Chordata</taxon>
        <taxon>Craniata</taxon>
        <taxon>Vertebrata</taxon>
        <taxon>Euteleostomi</taxon>
        <taxon>Actinopterygii</taxon>
        <taxon>Neopterygii</taxon>
        <taxon>Teleostei</taxon>
        <taxon>Clupei</taxon>
        <taxon>Clupeiformes</taxon>
        <taxon>Denticipitoidei</taxon>
        <taxon>Denticipitidae</taxon>
        <taxon>Denticeps</taxon>
    </lineage>
</organism>
<dbReference type="GO" id="GO:0046935">
    <property type="term" value="F:1-phosphatidylinositol-3-kinase regulator activity"/>
    <property type="evidence" value="ECO:0007669"/>
    <property type="project" value="TreeGrafter"/>
</dbReference>
<evidence type="ECO:0000256" key="7">
    <source>
        <dbReference type="PROSITE-ProRule" id="PRU00191"/>
    </source>
</evidence>
<dbReference type="AlphaFoldDB" id="A0AAY4BHA8"/>
<dbReference type="CDD" id="cd10718">
    <property type="entry name" value="SH2_CIS"/>
    <property type="match status" value="1"/>
</dbReference>
<evidence type="ECO:0000256" key="4">
    <source>
        <dbReference type="ARBA" id="ARBA00022700"/>
    </source>
</evidence>
<dbReference type="InterPro" id="IPR036036">
    <property type="entry name" value="SOCS_box-like_dom_sf"/>
</dbReference>
<evidence type="ECO:0000256" key="2">
    <source>
        <dbReference type="ARBA" id="ARBA00021548"/>
    </source>
</evidence>
<keyword evidence="5" id="KW-0833">Ubl conjugation pathway</keyword>
<evidence type="ECO:0000313" key="10">
    <source>
        <dbReference type="Ensembl" id="ENSDCDP00010019381.1"/>
    </source>
</evidence>
<protein>
    <recommendedName>
        <fullName evidence="2">Cytokine-inducible SH2-containing protein</fullName>
    </recommendedName>
</protein>
<dbReference type="Proteomes" id="UP000694580">
    <property type="component" value="Chromosome 12"/>
</dbReference>
<sequence length="333" mass="37273">MRLLVAQRAATQSRSGKAIPRSPAAPRLAFFTPLSPLQSDQPTDPLGSLFLFFVLYSWKRFSVISQLYCALPTCYIPSCGDQILRAEFSESKSAPAGFGLYVMILCIRRVVLPSSAMVAREMNLPSDGDGREPMESDPGHLRPSFPCSSHDYPMLWDPTKDLCCLRSTFHHLHTSGWYWGGISAAEAKDLLIHASEGTFLVRDSSHPLFMLTLSVKTQRGPTNVRIEYSRGQFRLDSSSPELPRLMSFPDIPSLVHHYVSSSQAGEEAKPGTAVPPKDNVVLLKLRRPFRQPEAFPSLQHLTRLTINRHAVSLDQLPLPGPLRRFLQEYPFQV</sequence>
<evidence type="ECO:0000256" key="1">
    <source>
        <dbReference type="ARBA" id="ARBA00004906"/>
    </source>
</evidence>
<dbReference type="PRINTS" id="PR00401">
    <property type="entry name" value="SH2DOMAIN"/>
</dbReference>
<dbReference type="GO" id="GO:0046854">
    <property type="term" value="P:phosphatidylinositol phosphate biosynthetic process"/>
    <property type="evidence" value="ECO:0007669"/>
    <property type="project" value="TreeGrafter"/>
</dbReference>
<evidence type="ECO:0000313" key="11">
    <source>
        <dbReference type="Proteomes" id="UP000694580"/>
    </source>
</evidence>
<dbReference type="Pfam" id="PF07525">
    <property type="entry name" value="SOCS_box"/>
    <property type="match status" value="1"/>
</dbReference>
<dbReference type="PANTHER" id="PTHR10155">
    <property type="entry name" value="PHOSPHATIDYLINOSITOL 3-KINASE REGULATORY SUBUNIT"/>
    <property type="match status" value="1"/>
</dbReference>
<dbReference type="GeneTree" id="ENSGT00940000157392"/>
<dbReference type="SMART" id="SM00969">
    <property type="entry name" value="SOCS_box"/>
    <property type="match status" value="1"/>
</dbReference>
<dbReference type="PROSITE" id="PS50225">
    <property type="entry name" value="SOCS"/>
    <property type="match status" value="1"/>
</dbReference>
<dbReference type="FunFam" id="1.10.750.20:FF:000002">
    <property type="entry name" value="Suppressor of cytokine signaling 2"/>
    <property type="match status" value="1"/>
</dbReference>
<dbReference type="GO" id="GO:0035556">
    <property type="term" value="P:intracellular signal transduction"/>
    <property type="evidence" value="ECO:0007669"/>
    <property type="project" value="InterPro"/>
</dbReference>
<dbReference type="PROSITE" id="PS50001">
    <property type="entry name" value="SH2"/>
    <property type="match status" value="1"/>
</dbReference>
<dbReference type="Pfam" id="PF00017">
    <property type="entry name" value="SH2"/>
    <property type="match status" value="1"/>
</dbReference>
<feature type="domain" description="SH2" evidence="8">
    <location>
        <begin position="177"/>
        <end position="289"/>
    </location>
</feature>
<dbReference type="Gene3D" id="3.30.505.10">
    <property type="entry name" value="SH2 domain"/>
    <property type="match status" value="1"/>
</dbReference>
<dbReference type="InterPro" id="IPR035887">
    <property type="entry name" value="CIS_SH2"/>
</dbReference>
<keyword evidence="6 7" id="KW-0727">SH2 domain</keyword>
<name>A0AAY4BHA8_9TELE</name>
<keyword evidence="4" id="KW-0734">Signal transduction inhibitor</keyword>
<evidence type="ECO:0000256" key="6">
    <source>
        <dbReference type="ARBA" id="ARBA00022999"/>
    </source>
</evidence>